<evidence type="ECO:0000313" key="2">
    <source>
        <dbReference type="EMBL" id="MBK1876751.1"/>
    </source>
</evidence>
<reference evidence="2" key="1">
    <citation type="submission" date="2021-01" db="EMBL/GenBank/DDBJ databases">
        <title>Modified the classification status of verrucomicrobia.</title>
        <authorList>
            <person name="Feng X."/>
        </authorList>
    </citation>
    <scope>NUCLEOTIDE SEQUENCE</scope>
    <source>
        <strain evidence="2">KCTC 13126</strain>
    </source>
</reference>
<name>A0A934RXR0_9BACT</name>
<proteinExistence type="predicted"/>
<dbReference type="PROSITE" id="PS51257">
    <property type="entry name" value="PROKAR_LIPOPROTEIN"/>
    <property type="match status" value="1"/>
</dbReference>
<dbReference type="EMBL" id="JAENIL010000011">
    <property type="protein sequence ID" value="MBK1876751.1"/>
    <property type="molecule type" value="Genomic_DNA"/>
</dbReference>
<dbReference type="RefSeq" id="WP_200354967.1">
    <property type="nucleotide sequence ID" value="NZ_JAENIL010000011.1"/>
</dbReference>
<accession>A0A934RXR0</accession>
<comment type="caution">
    <text evidence="2">The sequence shown here is derived from an EMBL/GenBank/DDBJ whole genome shotgun (WGS) entry which is preliminary data.</text>
</comment>
<gene>
    <name evidence="2" type="ORF">JIN87_07725</name>
</gene>
<organism evidence="2 3">
    <name type="scientific">Pelagicoccus mobilis</name>
    <dbReference type="NCBI Taxonomy" id="415221"/>
    <lineage>
        <taxon>Bacteria</taxon>
        <taxon>Pseudomonadati</taxon>
        <taxon>Verrucomicrobiota</taxon>
        <taxon>Opitutia</taxon>
        <taxon>Puniceicoccales</taxon>
        <taxon>Pelagicoccaceae</taxon>
        <taxon>Pelagicoccus</taxon>
    </lineage>
</organism>
<feature type="coiled-coil region" evidence="1">
    <location>
        <begin position="85"/>
        <end position="112"/>
    </location>
</feature>
<keyword evidence="1" id="KW-0175">Coiled coil</keyword>
<dbReference type="AlphaFoldDB" id="A0A934RXR0"/>
<dbReference type="Proteomes" id="UP000617628">
    <property type="component" value="Unassembled WGS sequence"/>
</dbReference>
<evidence type="ECO:0008006" key="4">
    <source>
        <dbReference type="Google" id="ProtNLM"/>
    </source>
</evidence>
<evidence type="ECO:0000313" key="3">
    <source>
        <dbReference type="Proteomes" id="UP000617628"/>
    </source>
</evidence>
<sequence>MNSISKILTFTALGSIALTGCSKKEEITEADVQAAADKAAQEAVAASEKKNDDKMAAMKAESDKKLADAKAEMEAKLAAETKLLKEQFTASNAALRKQYDSLKSKYDSVKSKLPEDIVSQVSSTLPDLANSLGNLESIANTFTPSTLEQLNELKTKYEKELAVAKGIADQILKMLGKGSLESMLPKL</sequence>
<evidence type="ECO:0000256" key="1">
    <source>
        <dbReference type="SAM" id="Coils"/>
    </source>
</evidence>
<protein>
    <recommendedName>
        <fullName evidence="4">Lipoprotein</fullName>
    </recommendedName>
</protein>
<keyword evidence="3" id="KW-1185">Reference proteome</keyword>